<accession>A0ABR2HX96</accession>
<name>A0ABR2HX96_9EUKA</name>
<proteinExistence type="predicted"/>
<keyword evidence="2" id="KW-1185">Reference proteome</keyword>
<dbReference type="EMBL" id="JAPFFF010000021">
    <property type="protein sequence ID" value="KAK8854225.1"/>
    <property type="molecule type" value="Genomic_DNA"/>
</dbReference>
<evidence type="ECO:0000313" key="1">
    <source>
        <dbReference type="EMBL" id="KAK8854225.1"/>
    </source>
</evidence>
<protein>
    <submittedName>
        <fullName evidence="1">Uncharacterized protein</fullName>
    </submittedName>
</protein>
<gene>
    <name evidence="1" type="ORF">M9Y10_016784</name>
</gene>
<dbReference type="Proteomes" id="UP001470230">
    <property type="component" value="Unassembled WGS sequence"/>
</dbReference>
<organism evidence="1 2">
    <name type="scientific">Tritrichomonas musculus</name>
    <dbReference type="NCBI Taxonomy" id="1915356"/>
    <lineage>
        <taxon>Eukaryota</taxon>
        <taxon>Metamonada</taxon>
        <taxon>Parabasalia</taxon>
        <taxon>Tritrichomonadida</taxon>
        <taxon>Tritrichomonadidae</taxon>
        <taxon>Tritrichomonas</taxon>
    </lineage>
</organism>
<evidence type="ECO:0000313" key="2">
    <source>
        <dbReference type="Proteomes" id="UP001470230"/>
    </source>
</evidence>
<sequence>MWVGGVAITPHTITNAYGSSYHDNQINKDCISICMKFLSVLDYRDFDIMFRHDDYLVDTGSYELFKYIEFIEADNDDSLDELIGGLMKLFNDYTFSRYNLKPNTAITHYAPIEAGEEITDFKVGKHVFASGHVYKQVNDKWESSTVNDPQRLHMQRCYRWIL</sequence>
<reference evidence="1 2" key="1">
    <citation type="submission" date="2024-04" db="EMBL/GenBank/DDBJ databases">
        <title>Tritrichomonas musculus Genome.</title>
        <authorList>
            <person name="Alves-Ferreira E."/>
            <person name="Grigg M."/>
            <person name="Lorenzi H."/>
            <person name="Galac M."/>
        </authorList>
    </citation>
    <scope>NUCLEOTIDE SEQUENCE [LARGE SCALE GENOMIC DNA]</scope>
    <source>
        <strain evidence="1 2">EAF2021</strain>
    </source>
</reference>
<comment type="caution">
    <text evidence="1">The sequence shown here is derived from an EMBL/GenBank/DDBJ whole genome shotgun (WGS) entry which is preliminary data.</text>
</comment>